<accession>A0ACC0UUP7</accession>
<protein>
    <submittedName>
        <fullName evidence="1">Uncharacterized protein</fullName>
    </submittedName>
</protein>
<organism evidence="1 2">
    <name type="scientific">Trichothecium roseum</name>
    <dbReference type="NCBI Taxonomy" id="47278"/>
    <lineage>
        <taxon>Eukaryota</taxon>
        <taxon>Fungi</taxon>
        <taxon>Dikarya</taxon>
        <taxon>Ascomycota</taxon>
        <taxon>Pezizomycotina</taxon>
        <taxon>Sordariomycetes</taxon>
        <taxon>Hypocreomycetidae</taxon>
        <taxon>Hypocreales</taxon>
        <taxon>Hypocreales incertae sedis</taxon>
        <taxon>Trichothecium</taxon>
    </lineage>
</organism>
<name>A0ACC0UUP7_9HYPO</name>
<proteinExistence type="predicted"/>
<comment type="caution">
    <text evidence="1">The sequence shown here is derived from an EMBL/GenBank/DDBJ whole genome shotgun (WGS) entry which is preliminary data.</text>
</comment>
<reference evidence="1" key="1">
    <citation type="submission" date="2022-10" db="EMBL/GenBank/DDBJ databases">
        <title>Complete Genome of Trichothecium roseum strain YXFP-22015, a Plant Pathogen Isolated from Citrus.</title>
        <authorList>
            <person name="Wang Y."/>
            <person name="Zhu L."/>
        </authorList>
    </citation>
    <scope>NUCLEOTIDE SEQUENCE</scope>
    <source>
        <strain evidence="1">YXFP-22015</strain>
    </source>
</reference>
<gene>
    <name evidence="1" type="ORF">N3K66_007699</name>
</gene>
<dbReference type="Proteomes" id="UP001163324">
    <property type="component" value="Chromosome 7"/>
</dbReference>
<evidence type="ECO:0000313" key="2">
    <source>
        <dbReference type="Proteomes" id="UP001163324"/>
    </source>
</evidence>
<sequence length="435" mass="48403">MGDTAAAGDAASAAPPQVTRTDSAAITLSPTNPEYAYPRGHLGHLSEREERALAEFKKVLEERGILKPGPPASHDDPLLLRFLRARRWVVEDAYTQLKETEDWRAATDINTLYRTIDTEAYENCRRLYPQWTGRRDRRGIPLYVFEVQPLDSKTIAAYDKANTKNTTFSDAKSDGKTPANLLRLFALYENLTRFNMPFCTQLTDREHVDVPITMSTNIVDISGVGLKQFWNLKAHMQAASQLATAHYPETLDRIFVIGAPVFFSTVWGWVKRWFDPITVSKIFILSPAEVRPTLESFIELRDIPKKYGGELEFRFGDAPNPDPNWNGVVEWAPGHNTFPLGPLLWEDVESGDKIACFSLGKEGGRQRKELVCTVPKTHNTTSDVAREKVLNGAAPEVADTVTSGEDLEKLKIADDIKASDATTTAIPAATPQAAA</sequence>
<evidence type="ECO:0000313" key="1">
    <source>
        <dbReference type="EMBL" id="KAI9897843.1"/>
    </source>
</evidence>
<dbReference type="EMBL" id="CM047946">
    <property type="protein sequence ID" value="KAI9897843.1"/>
    <property type="molecule type" value="Genomic_DNA"/>
</dbReference>
<keyword evidence="2" id="KW-1185">Reference proteome</keyword>